<protein>
    <recommendedName>
        <fullName evidence="3">tRNA threonylcarbamoyladenosine biosynthesis protein TsaE</fullName>
    </recommendedName>
    <alternativeName>
        <fullName evidence="10">t(6)A37 threonylcarbamoyladenosine biosynthesis protein TsaE</fullName>
    </alternativeName>
</protein>
<evidence type="ECO:0000256" key="10">
    <source>
        <dbReference type="ARBA" id="ARBA00032441"/>
    </source>
</evidence>
<dbReference type="Proteomes" id="UP000503336">
    <property type="component" value="Chromosome"/>
</dbReference>
<name>A0A7L5BZG5_9RHOB</name>
<evidence type="ECO:0000256" key="1">
    <source>
        <dbReference type="ARBA" id="ARBA00004496"/>
    </source>
</evidence>
<keyword evidence="7" id="KW-0547">Nucleotide-binding</keyword>
<dbReference type="GO" id="GO:0002949">
    <property type="term" value="P:tRNA threonylcarbamoyladenosine modification"/>
    <property type="evidence" value="ECO:0007669"/>
    <property type="project" value="InterPro"/>
</dbReference>
<evidence type="ECO:0000256" key="6">
    <source>
        <dbReference type="ARBA" id="ARBA00022723"/>
    </source>
</evidence>
<dbReference type="GO" id="GO:0005524">
    <property type="term" value="F:ATP binding"/>
    <property type="evidence" value="ECO:0007669"/>
    <property type="project" value="UniProtKB-KW"/>
</dbReference>
<reference evidence="11 12" key="1">
    <citation type="submission" date="2020-02" db="EMBL/GenBank/DDBJ databases">
        <title>complete genome sequence of Rhodobacteraceae bacterium.</title>
        <authorList>
            <person name="Park J."/>
            <person name="Kim Y.-S."/>
            <person name="Kim K.-H."/>
        </authorList>
    </citation>
    <scope>NUCLEOTIDE SEQUENCE [LARGE SCALE GENOMIC DNA]</scope>
    <source>
        <strain evidence="11 12">RR4-56</strain>
    </source>
</reference>
<evidence type="ECO:0000256" key="9">
    <source>
        <dbReference type="ARBA" id="ARBA00022842"/>
    </source>
</evidence>
<keyword evidence="6" id="KW-0479">Metal-binding</keyword>
<evidence type="ECO:0000313" key="11">
    <source>
        <dbReference type="EMBL" id="QIE57122.1"/>
    </source>
</evidence>
<dbReference type="InterPro" id="IPR003442">
    <property type="entry name" value="T6A_TsaE"/>
</dbReference>
<proteinExistence type="inferred from homology"/>
<dbReference type="PANTHER" id="PTHR33540:SF2">
    <property type="entry name" value="TRNA THREONYLCARBAMOYLADENOSINE BIOSYNTHESIS PROTEIN TSAE"/>
    <property type="match status" value="1"/>
</dbReference>
<evidence type="ECO:0000256" key="8">
    <source>
        <dbReference type="ARBA" id="ARBA00022840"/>
    </source>
</evidence>
<comment type="similarity">
    <text evidence="2">Belongs to the TsaE family.</text>
</comment>
<evidence type="ECO:0000256" key="3">
    <source>
        <dbReference type="ARBA" id="ARBA00019010"/>
    </source>
</evidence>
<dbReference type="GO" id="GO:0046872">
    <property type="term" value="F:metal ion binding"/>
    <property type="evidence" value="ECO:0007669"/>
    <property type="project" value="UniProtKB-KW"/>
</dbReference>
<dbReference type="InterPro" id="IPR027417">
    <property type="entry name" value="P-loop_NTPase"/>
</dbReference>
<sequence length="170" mass="17758">MPNINAESPELELAGVVELADDAATARIGAALGAALAPGDAALLLGSLGAGKTALARAAIAARLRMAGRPPEDIPSPTFTLIQVYEADAPIWHADLYRLDGEDEVLELGLDEAFADAIVFVEWPEKLGALAPTRRLELSLTAPAKGGRRLDWRGKGGGWGRVAAVLERAS</sequence>
<dbReference type="NCBIfam" id="TIGR00150">
    <property type="entry name" value="T6A_YjeE"/>
    <property type="match status" value="1"/>
</dbReference>
<accession>A0A7L5BZG5</accession>
<dbReference type="GO" id="GO:0016740">
    <property type="term" value="F:transferase activity"/>
    <property type="evidence" value="ECO:0007669"/>
    <property type="project" value="UniProtKB-KW"/>
</dbReference>
<dbReference type="PANTHER" id="PTHR33540">
    <property type="entry name" value="TRNA THREONYLCARBAMOYLADENOSINE BIOSYNTHESIS PROTEIN TSAE"/>
    <property type="match status" value="1"/>
</dbReference>
<keyword evidence="8" id="KW-0067">ATP-binding</keyword>
<dbReference type="AlphaFoldDB" id="A0A7L5BZG5"/>
<keyword evidence="11" id="KW-0808">Transferase</keyword>
<gene>
    <name evidence="11" type="primary">tsaE</name>
    <name evidence="11" type="ORF">G5B40_17755</name>
</gene>
<dbReference type="Pfam" id="PF02367">
    <property type="entry name" value="TsaE"/>
    <property type="match status" value="1"/>
</dbReference>
<keyword evidence="4" id="KW-0963">Cytoplasm</keyword>
<dbReference type="SUPFAM" id="SSF52540">
    <property type="entry name" value="P-loop containing nucleoside triphosphate hydrolases"/>
    <property type="match status" value="1"/>
</dbReference>
<keyword evidence="5" id="KW-0819">tRNA processing</keyword>
<dbReference type="EMBL" id="CP049056">
    <property type="protein sequence ID" value="QIE57122.1"/>
    <property type="molecule type" value="Genomic_DNA"/>
</dbReference>
<dbReference type="KEGG" id="hdh:G5B40_17755"/>
<keyword evidence="12" id="KW-1185">Reference proteome</keyword>
<comment type="subcellular location">
    <subcellularLocation>
        <location evidence="1">Cytoplasm</location>
    </subcellularLocation>
</comment>
<dbReference type="Gene3D" id="3.40.50.300">
    <property type="entry name" value="P-loop containing nucleotide triphosphate hydrolases"/>
    <property type="match status" value="1"/>
</dbReference>
<evidence type="ECO:0000313" key="12">
    <source>
        <dbReference type="Proteomes" id="UP000503336"/>
    </source>
</evidence>
<evidence type="ECO:0000256" key="2">
    <source>
        <dbReference type="ARBA" id="ARBA00007599"/>
    </source>
</evidence>
<dbReference type="RefSeq" id="WP_165101476.1">
    <property type="nucleotide sequence ID" value="NZ_CP049056.1"/>
</dbReference>
<evidence type="ECO:0000256" key="4">
    <source>
        <dbReference type="ARBA" id="ARBA00022490"/>
    </source>
</evidence>
<evidence type="ECO:0000256" key="7">
    <source>
        <dbReference type="ARBA" id="ARBA00022741"/>
    </source>
</evidence>
<dbReference type="GO" id="GO:0005737">
    <property type="term" value="C:cytoplasm"/>
    <property type="evidence" value="ECO:0007669"/>
    <property type="project" value="UniProtKB-SubCell"/>
</dbReference>
<organism evidence="11 12">
    <name type="scientific">Pikeienuella piscinae</name>
    <dbReference type="NCBI Taxonomy" id="2748098"/>
    <lineage>
        <taxon>Bacteria</taxon>
        <taxon>Pseudomonadati</taxon>
        <taxon>Pseudomonadota</taxon>
        <taxon>Alphaproteobacteria</taxon>
        <taxon>Rhodobacterales</taxon>
        <taxon>Paracoccaceae</taxon>
        <taxon>Pikeienuella</taxon>
    </lineage>
</organism>
<evidence type="ECO:0000256" key="5">
    <source>
        <dbReference type="ARBA" id="ARBA00022694"/>
    </source>
</evidence>
<keyword evidence="9" id="KW-0460">Magnesium</keyword>